<proteinExistence type="predicted"/>
<evidence type="ECO:0000313" key="2">
    <source>
        <dbReference type="Proteomes" id="UP000662200"/>
    </source>
</evidence>
<gene>
    <name evidence="1" type="ORF">GCM10010124_26210</name>
</gene>
<keyword evidence="2" id="KW-1185">Reference proteome</keyword>
<protein>
    <submittedName>
        <fullName evidence="1">Uncharacterized protein</fullName>
    </submittedName>
</protein>
<reference evidence="1" key="1">
    <citation type="journal article" date="2014" name="Int. J. Syst. Evol. Microbiol.">
        <title>Complete genome sequence of Corynebacterium casei LMG S-19264T (=DSM 44701T), isolated from a smear-ripened cheese.</title>
        <authorList>
            <consortium name="US DOE Joint Genome Institute (JGI-PGF)"/>
            <person name="Walter F."/>
            <person name="Albersmeier A."/>
            <person name="Kalinowski J."/>
            <person name="Ruckert C."/>
        </authorList>
    </citation>
    <scope>NUCLEOTIDE SEQUENCE</scope>
    <source>
        <strain evidence="1">JCM 3091</strain>
    </source>
</reference>
<dbReference type="Proteomes" id="UP000662200">
    <property type="component" value="Unassembled WGS sequence"/>
</dbReference>
<accession>A0A8J3FI63</accession>
<reference evidence="1" key="2">
    <citation type="submission" date="2020-09" db="EMBL/GenBank/DDBJ databases">
        <authorList>
            <person name="Sun Q."/>
            <person name="Ohkuma M."/>
        </authorList>
    </citation>
    <scope>NUCLEOTIDE SEQUENCE</scope>
    <source>
        <strain evidence="1">JCM 3091</strain>
    </source>
</reference>
<name>A0A8J3FI63_9ACTN</name>
<evidence type="ECO:0000313" key="1">
    <source>
        <dbReference type="EMBL" id="GGK32174.1"/>
    </source>
</evidence>
<sequence>MDLHFLGAREFFLLAADCRDAGRKDLERELQRGLTGAVAPTRQAIKTAAGKAMPRAGGYAGLLVPVLNVAARKSSAIGIRLVVSAKGETEQRDVRALDAGTLRHPVHGRSRYSRKAGRRVSNPWAITDIPAGFASKTFERQADAIVVRLGDAVQAVADKIAGG</sequence>
<organism evidence="1 2">
    <name type="scientific">Pilimelia terevasa</name>
    <dbReference type="NCBI Taxonomy" id="53372"/>
    <lineage>
        <taxon>Bacteria</taxon>
        <taxon>Bacillati</taxon>
        <taxon>Actinomycetota</taxon>
        <taxon>Actinomycetes</taxon>
        <taxon>Micromonosporales</taxon>
        <taxon>Micromonosporaceae</taxon>
        <taxon>Pilimelia</taxon>
    </lineage>
</organism>
<dbReference type="RefSeq" id="WP_189114570.1">
    <property type="nucleotide sequence ID" value="NZ_BMQC01000008.1"/>
</dbReference>
<dbReference type="EMBL" id="BMQC01000008">
    <property type="protein sequence ID" value="GGK32174.1"/>
    <property type="molecule type" value="Genomic_DNA"/>
</dbReference>
<comment type="caution">
    <text evidence="1">The sequence shown here is derived from an EMBL/GenBank/DDBJ whole genome shotgun (WGS) entry which is preliminary data.</text>
</comment>
<dbReference type="AlphaFoldDB" id="A0A8J3FI63"/>